<evidence type="ECO:0008006" key="3">
    <source>
        <dbReference type="Google" id="ProtNLM"/>
    </source>
</evidence>
<name>A0A540WV29_9BACT</name>
<reference evidence="1 2" key="1">
    <citation type="submission" date="2019-06" db="EMBL/GenBank/DDBJ databases">
        <authorList>
            <person name="Livingstone P."/>
            <person name="Whitworth D."/>
        </authorList>
    </citation>
    <scope>NUCLEOTIDE SEQUENCE [LARGE SCALE GENOMIC DNA]</scope>
    <source>
        <strain evidence="1 2">AM401</strain>
    </source>
</reference>
<dbReference type="Proteomes" id="UP000315369">
    <property type="component" value="Unassembled WGS sequence"/>
</dbReference>
<dbReference type="EMBL" id="VIFM01000122">
    <property type="protein sequence ID" value="TQF12846.1"/>
    <property type="molecule type" value="Genomic_DNA"/>
</dbReference>
<organism evidence="1 2">
    <name type="scientific">Myxococcus llanfairpwllgwyngyllgogerychwyrndrobwllllantysiliogogogochensis</name>
    <dbReference type="NCBI Taxonomy" id="2590453"/>
    <lineage>
        <taxon>Bacteria</taxon>
        <taxon>Pseudomonadati</taxon>
        <taxon>Myxococcota</taxon>
        <taxon>Myxococcia</taxon>
        <taxon>Myxococcales</taxon>
        <taxon>Cystobacterineae</taxon>
        <taxon>Myxococcaceae</taxon>
        <taxon>Myxococcus</taxon>
    </lineage>
</organism>
<dbReference type="PROSITE" id="PS51257">
    <property type="entry name" value="PROKAR_LIPOPROTEIN"/>
    <property type="match status" value="1"/>
</dbReference>
<gene>
    <name evidence="1" type="ORF">FJV41_26825</name>
</gene>
<accession>A0A540WV29</accession>
<protein>
    <recommendedName>
        <fullName evidence="3">Lipoprotein</fullName>
    </recommendedName>
</protein>
<comment type="caution">
    <text evidence="1">The sequence shown here is derived from an EMBL/GenBank/DDBJ whole genome shotgun (WGS) entry which is preliminary data.</text>
</comment>
<dbReference type="AlphaFoldDB" id="A0A540WV29"/>
<dbReference type="RefSeq" id="WP_141645409.1">
    <property type="nucleotide sequence ID" value="NZ_VIFM01000122.1"/>
</dbReference>
<dbReference type="OrthoDB" id="5382674at2"/>
<proteinExistence type="predicted"/>
<keyword evidence="2" id="KW-1185">Reference proteome</keyword>
<sequence>MFKVARKWGLPLMLVMTGCGKFEQEQYDVTLDEAQAQAVPYACVDKTDKEAQPIPGTGGPSGLALQQRWIVRAEEYGATSLEVPDVAFTLHRGDQAIVDKDDAPDVLGGTTSDSGPFQYVHLRSVPGVGAGTPSVSYVLRFYIANDSLEDDTIEGFIDARATSYEGAGTDTVDLEECTAKVRFTGRRVK</sequence>
<evidence type="ECO:0000313" key="2">
    <source>
        <dbReference type="Proteomes" id="UP000315369"/>
    </source>
</evidence>
<evidence type="ECO:0000313" key="1">
    <source>
        <dbReference type="EMBL" id="TQF12846.1"/>
    </source>
</evidence>